<dbReference type="InterPro" id="IPR016166">
    <property type="entry name" value="FAD-bd_PCMH"/>
</dbReference>
<name>A0ABW2FEF2_9BACL</name>
<dbReference type="EMBL" id="JBHTAI010000011">
    <property type="protein sequence ID" value="MFC7150677.1"/>
    <property type="molecule type" value="Genomic_DNA"/>
</dbReference>
<dbReference type="Gene3D" id="3.30.43.10">
    <property type="entry name" value="Uridine Diphospho-n-acetylenolpyruvylglucosamine Reductase, domain 2"/>
    <property type="match status" value="1"/>
</dbReference>
<keyword evidence="3" id="KW-0285">Flavoprotein</keyword>
<dbReference type="InterPro" id="IPR050416">
    <property type="entry name" value="FAD-linked_Oxidoreductase"/>
</dbReference>
<gene>
    <name evidence="7" type="ORF">ACFQMJ_19260</name>
</gene>
<comment type="similarity">
    <text evidence="2">Belongs to the oxygen-dependent FAD-linked oxidoreductase family.</text>
</comment>
<protein>
    <submittedName>
        <fullName evidence="7">FAD-binding oxidoreductase</fullName>
    </submittedName>
</protein>
<dbReference type="InterPro" id="IPR016169">
    <property type="entry name" value="FAD-bd_PCMH_sub2"/>
</dbReference>
<evidence type="ECO:0000259" key="6">
    <source>
        <dbReference type="PROSITE" id="PS51387"/>
    </source>
</evidence>
<evidence type="ECO:0000256" key="1">
    <source>
        <dbReference type="ARBA" id="ARBA00001974"/>
    </source>
</evidence>
<evidence type="ECO:0000256" key="4">
    <source>
        <dbReference type="ARBA" id="ARBA00022827"/>
    </source>
</evidence>
<dbReference type="InterPro" id="IPR012951">
    <property type="entry name" value="BBE"/>
</dbReference>
<keyword evidence="4" id="KW-0274">FAD</keyword>
<dbReference type="PROSITE" id="PS00862">
    <property type="entry name" value="OX2_COVAL_FAD"/>
    <property type="match status" value="1"/>
</dbReference>
<evidence type="ECO:0000256" key="3">
    <source>
        <dbReference type="ARBA" id="ARBA00022630"/>
    </source>
</evidence>
<evidence type="ECO:0000256" key="2">
    <source>
        <dbReference type="ARBA" id="ARBA00005466"/>
    </source>
</evidence>
<reference evidence="8" key="1">
    <citation type="journal article" date="2019" name="Int. J. Syst. Evol. Microbiol.">
        <title>The Global Catalogue of Microorganisms (GCM) 10K type strain sequencing project: providing services to taxonomists for standard genome sequencing and annotation.</title>
        <authorList>
            <consortium name="The Broad Institute Genomics Platform"/>
            <consortium name="The Broad Institute Genome Sequencing Center for Infectious Disease"/>
            <person name="Wu L."/>
            <person name="Ma J."/>
        </authorList>
    </citation>
    <scope>NUCLEOTIDE SEQUENCE [LARGE SCALE GENOMIC DNA]</scope>
    <source>
        <strain evidence="8">KCTC 12907</strain>
    </source>
</reference>
<dbReference type="Pfam" id="PF08031">
    <property type="entry name" value="BBE"/>
    <property type="match status" value="1"/>
</dbReference>
<accession>A0ABW2FEF2</accession>
<dbReference type="Gene3D" id="3.30.465.10">
    <property type="match status" value="1"/>
</dbReference>
<proteinExistence type="inferred from homology"/>
<sequence>MFELLQEKVSGSVLLHGDGSYETRRSLWNAAIDNKPAAVVVCWSEADIAEAVRFAADRRIAVSMRAGGHHVGGTAAGEGALMLDLSGMNKVEVDPVRRVAVVEAGATLGDVDRETQKHGLAVPTGTVSKTGIAGLTLNGGLGYLRRKYGLTCDHLIGARLVTANGETIEVGESEFPELLWALRGGGGNFGVVSSFVYRLQPVGPEVLAIDILYDYADLRSILTQARDYAKSAPDEVTFNITATQLPPAPFLPEALHNRRVAIVSGMYAGSSEEGEAAIGPLRRWATPIADQSAVISYEALQQKLDPLVPDSVPVSGTSLYFAELDDEAIDRFLRQLDHAPTPAILAQLWPLGGQMNRIAAQDTAFANRDASFVLLLDAMAMGASIDSCREWTQAVYADLLPFSLKQSSYLNGIAPGGEVVRHAFGGNFERLRELKRQWDPDNRFRHNHNIDPQ</sequence>
<dbReference type="InterPro" id="IPR006093">
    <property type="entry name" value="Oxy_OxRdtase_FAD_BS"/>
</dbReference>
<dbReference type="RefSeq" id="WP_378053055.1">
    <property type="nucleotide sequence ID" value="NZ_JBHMDN010000069.1"/>
</dbReference>
<organism evidence="7 8">
    <name type="scientific">Cohnella cellulosilytica</name>
    <dbReference type="NCBI Taxonomy" id="986710"/>
    <lineage>
        <taxon>Bacteria</taxon>
        <taxon>Bacillati</taxon>
        <taxon>Bacillota</taxon>
        <taxon>Bacilli</taxon>
        <taxon>Bacillales</taxon>
        <taxon>Paenibacillaceae</taxon>
        <taxon>Cohnella</taxon>
    </lineage>
</organism>
<evidence type="ECO:0000256" key="5">
    <source>
        <dbReference type="ARBA" id="ARBA00023002"/>
    </source>
</evidence>
<comment type="caution">
    <text evidence="7">The sequence shown here is derived from an EMBL/GenBank/DDBJ whole genome shotgun (WGS) entry which is preliminary data.</text>
</comment>
<evidence type="ECO:0000313" key="8">
    <source>
        <dbReference type="Proteomes" id="UP001596378"/>
    </source>
</evidence>
<comment type="cofactor">
    <cofactor evidence="1">
        <name>FAD</name>
        <dbReference type="ChEBI" id="CHEBI:57692"/>
    </cofactor>
</comment>
<dbReference type="PANTHER" id="PTHR42973:SF39">
    <property type="entry name" value="FAD-BINDING PCMH-TYPE DOMAIN-CONTAINING PROTEIN"/>
    <property type="match status" value="1"/>
</dbReference>
<dbReference type="Pfam" id="PF01565">
    <property type="entry name" value="FAD_binding_4"/>
    <property type="match status" value="1"/>
</dbReference>
<dbReference type="InterPro" id="IPR036318">
    <property type="entry name" value="FAD-bd_PCMH-like_sf"/>
</dbReference>
<dbReference type="InterPro" id="IPR006094">
    <property type="entry name" value="Oxid_FAD_bind_N"/>
</dbReference>
<dbReference type="Proteomes" id="UP001596378">
    <property type="component" value="Unassembled WGS sequence"/>
</dbReference>
<keyword evidence="5" id="KW-0560">Oxidoreductase</keyword>
<feature type="domain" description="FAD-binding PCMH-type" evidence="6">
    <location>
        <begin position="32"/>
        <end position="202"/>
    </location>
</feature>
<evidence type="ECO:0000313" key="7">
    <source>
        <dbReference type="EMBL" id="MFC7150677.1"/>
    </source>
</evidence>
<dbReference type="PANTHER" id="PTHR42973">
    <property type="entry name" value="BINDING OXIDOREDUCTASE, PUTATIVE (AFU_ORTHOLOGUE AFUA_1G17690)-RELATED"/>
    <property type="match status" value="1"/>
</dbReference>
<keyword evidence="8" id="KW-1185">Reference proteome</keyword>
<dbReference type="InterPro" id="IPR016167">
    <property type="entry name" value="FAD-bd_PCMH_sub1"/>
</dbReference>
<dbReference type="SUPFAM" id="SSF56176">
    <property type="entry name" value="FAD-binding/transporter-associated domain-like"/>
    <property type="match status" value="1"/>
</dbReference>
<dbReference type="Gene3D" id="3.40.462.20">
    <property type="match status" value="1"/>
</dbReference>
<dbReference type="PROSITE" id="PS51387">
    <property type="entry name" value="FAD_PCMH"/>
    <property type="match status" value="1"/>
</dbReference>